<reference evidence="2" key="1">
    <citation type="journal article" date="2021" name="PeerJ">
        <title>Extensive microbial diversity within the chicken gut microbiome revealed by metagenomics and culture.</title>
        <authorList>
            <person name="Gilroy R."/>
            <person name="Ravi A."/>
            <person name="Getino M."/>
            <person name="Pursley I."/>
            <person name="Horton D.L."/>
            <person name="Alikhan N.F."/>
            <person name="Baker D."/>
            <person name="Gharbi K."/>
            <person name="Hall N."/>
            <person name="Watson M."/>
            <person name="Adriaenssens E.M."/>
            <person name="Foster-Nyarko E."/>
            <person name="Jarju S."/>
            <person name="Secka A."/>
            <person name="Antonio M."/>
            <person name="Oren A."/>
            <person name="Chaudhuri R.R."/>
            <person name="La Ragione R."/>
            <person name="Hildebrand F."/>
            <person name="Pallen M.J."/>
        </authorList>
    </citation>
    <scope>NUCLEOTIDE SEQUENCE</scope>
    <source>
        <strain evidence="2">ChiHjej12B11-16260</strain>
    </source>
</reference>
<dbReference type="SUPFAM" id="SSF55729">
    <property type="entry name" value="Acyl-CoA N-acyltransferases (Nat)"/>
    <property type="match status" value="2"/>
</dbReference>
<organism evidence="2 3">
    <name type="scientific">Candidatus Barnesiella excrementipullorum</name>
    <dbReference type="NCBI Taxonomy" id="2838479"/>
    <lineage>
        <taxon>Bacteria</taxon>
        <taxon>Pseudomonadati</taxon>
        <taxon>Bacteroidota</taxon>
        <taxon>Bacteroidia</taxon>
        <taxon>Bacteroidales</taxon>
        <taxon>Barnesiellaceae</taxon>
        <taxon>Barnesiella</taxon>
    </lineage>
</organism>
<dbReference type="PANTHER" id="PTHR41373:SF1">
    <property type="entry name" value="PHOSPHATIDYLGLYCEROL LYSYLTRANSFERASE C-TERMINAL DOMAIN-CONTAINING PROTEIN"/>
    <property type="match status" value="1"/>
</dbReference>
<dbReference type="AlphaFoldDB" id="A0A9D2APZ8"/>
<dbReference type="InterPro" id="IPR016732">
    <property type="entry name" value="UCP018688"/>
</dbReference>
<dbReference type="PANTHER" id="PTHR41373">
    <property type="entry name" value="DUF2156 DOMAIN-CONTAINING PROTEIN"/>
    <property type="match status" value="1"/>
</dbReference>
<name>A0A9D2APZ8_9BACT</name>
<protein>
    <submittedName>
        <fullName evidence="2">DUF2156 domain-containing protein</fullName>
    </submittedName>
</protein>
<comment type="caution">
    <text evidence="2">The sequence shown here is derived from an EMBL/GenBank/DDBJ whole genome shotgun (WGS) entry which is preliminary data.</text>
</comment>
<dbReference type="Gene3D" id="3.40.630.30">
    <property type="match status" value="1"/>
</dbReference>
<accession>A0A9D2APZ8</accession>
<dbReference type="Proteomes" id="UP000824246">
    <property type="component" value="Unassembled WGS sequence"/>
</dbReference>
<evidence type="ECO:0000313" key="3">
    <source>
        <dbReference type="Proteomes" id="UP000824246"/>
    </source>
</evidence>
<gene>
    <name evidence="2" type="ORF">H9982_05410</name>
</gene>
<reference evidence="2" key="2">
    <citation type="submission" date="2021-04" db="EMBL/GenBank/DDBJ databases">
        <authorList>
            <person name="Gilroy R."/>
        </authorList>
    </citation>
    <scope>NUCLEOTIDE SEQUENCE</scope>
    <source>
        <strain evidence="2">ChiHjej12B11-16260</strain>
    </source>
</reference>
<dbReference type="Pfam" id="PF09924">
    <property type="entry name" value="LPG_synthase_C"/>
    <property type="match status" value="1"/>
</dbReference>
<dbReference type="InterPro" id="IPR016181">
    <property type="entry name" value="Acyl_CoA_acyltransferase"/>
</dbReference>
<dbReference type="EMBL" id="DXFB01000140">
    <property type="protein sequence ID" value="HIX45638.1"/>
    <property type="molecule type" value="Genomic_DNA"/>
</dbReference>
<sequence length="301" mass="34760">MLNFSPVTLASMQDIYRYLPLSHSNTCDFTVGGIFMWIEYFDYRYCIQDDTLFILGRLEDDRREIAFSLPLGALPLSRSVGMIEEYCRAHGLPPNMSAVPEDALPALQEAFPTSRVEELVDWGDYLYDSRSLATLTGHRYNKKRNRVNKFAREYPGYEYRRLMPDDLPSVRSFFEERYCRQADFSEMARYENGAVLQVLDHYTALMAWGFSGGYIVVDGNIVAFTIGEVLGNTLYVHIEKALYDYAGSYETINYRYAADCCSEHPEVLYINREDDAGDAGLREVKMSYNPLRVLKKYDVFL</sequence>
<evidence type="ECO:0000259" key="1">
    <source>
        <dbReference type="Pfam" id="PF09924"/>
    </source>
</evidence>
<proteinExistence type="predicted"/>
<dbReference type="PIRSF" id="PIRSF018688">
    <property type="entry name" value="UCP018688"/>
    <property type="match status" value="1"/>
</dbReference>
<evidence type="ECO:0000313" key="2">
    <source>
        <dbReference type="EMBL" id="HIX45638.1"/>
    </source>
</evidence>
<dbReference type="InterPro" id="IPR024320">
    <property type="entry name" value="LPG_synthase_C"/>
</dbReference>
<feature type="domain" description="Phosphatidylglycerol lysyltransferase C-terminal" evidence="1">
    <location>
        <begin position="24"/>
        <end position="299"/>
    </location>
</feature>